<evidence type="ECO:0008006" key="5">
    <source>
        <dbReference type="Google" id="ProtNLM"/>
    </source>
</evidence>
<comment type="caution">
    <text evidence="3">The sequence shown here is derived from an EMBL/GenBank/DDBJ whole genome shotgun (WGS) entry which is preliminary data.</text>
</comment>
<name>A0ABP6RJF7_9PSEU</name>
<reference evidence="4" key="1">
    <citation type="journal article" date="2019" name="Int. J. Syst. Evol. Microbiol.">
        <title>The Global Catalogue of Microorganisms (GCM) 10K type strain sequencing project: providing services to taxonomists for standard genome sequencing and annotation.</title>
        <authorList>
            <consortium name="The Broad Institute Genomics Platform"/>
            <consortium name="The Broad Institute Genome Sequencing Center for Infectious Disease"/>
            <person name="Wu L."/>
            <person name="Ma J."/>
        </authorList>
    </citation>
    <scope>NUCLEOTIDE SEQUENCE [LARGE SCALE GENOMIC DNA]</scope>
    <source>
        <strain evidence="4">JCM 9687</strain>
    </source>
</reference>
<dbReference type="InterPro" id="IPR014748">
    <property type="entry name" value="Enoyl-CoA_hydra_C"/>
</dbReference>
<evidence type="ECO:0000256" key="2">
    <source>
        <dbReference type="SAM" id="MobiDB-lite"/>
    </source>
</evidence>
<evidence type="ECO:0000313" key="4">
    <source>
        <dbReference type="Proteomes" id="UP001500483"/>
    </source>
</evidence>
<evidence type="ECO:0000256" key="1">
    <source>
        <dbReference type="ARBA" id="ARBA00005254"/>
    </source>
</evidence>
<keyword evidence="4" id="KW-1185">Reference proteome</keyword>
<dbReference type="Gene3D" id="1.10.12.10">
    <property type="entry name" value="Lyase 2-enoyl-coa Hydratase, Chain A, domain 2"/>
    <property type="match status" value="1"/>
</dbReference>
<sequence length="47" mass="4883">MRAAAAEGLDEALDVEAGAQNEAGSTADHREAVAAFVEKRTPNFTGH</sequence>
<accession>A0ABP6RJF7</accession>
<dbReference type="EMBL" id="BAAAYK010000034">
    <property type="protein sequence ID" value="GAA3354431.1"/>
    <property type="molecule type" value="Genomic_DNA"/>
</dbReference>
<dbReference type="Proteomes" id="UP001500483">
    <property type="component" value="Unassembled WGS sequence"/>
</dbReference>
<gene>
    <name evidence="3" type="ORF">GCM10020366_11080</name>
</gene>
<dbReference type="SUPFAM" id="SSF52096">
    <property type="entry name" value="ClpP/crotonase"/>
    <property type="match status" value="1"/>
</dbReference>
<feature type="region of interest" description="Disordered" evidence="2">
    <location>
        <begin position="1"/>
        <end position="28"/>
    </location>
</feature>
<proteinExistence type="inferred from homology"/>
<dbReference type="InterPro" id="IPR029045">
    <property type="entry name" value="ClpP/crotonase-like_dom_sf"/>
</dbReference>
<protein>
    <recommendedName>
        <fullName evidence="5">Enoyl-CoA hydratase</fullName>
    </recommendedName>
</protein>
<organism evidence="3 4">
    <name type="scientific">Saccharopolyspora gregorii</name>
    <dbReference type="NCBI Taxonomy" id="33914"/>
    <lineage>
        <taxon>Bacteria</taxon>
        <taxon>Bacillati</taxon>
        <taxon>Actinomycetota</taxon>
        <taxon>Actinomycetes</taxon>
        <taxon>Pseudonocardiales</taxon>
        <taxon>Pseudonocardiaceae</taxon>
        <taxon>Saccharopolyspora</taxon>
    </lineage>
</organism>
<comment type="similarity">
    <text evidence="1">Belongs to the enoyl-CoA hydratase/isomerase family.</text>
</comment>
<evidence type="ECO:0000313" key="3">
    <source>
        <dbReference type="EMBL" id="GAA3354431.1"/>
    </source>
</evidence>